<dbReference type="Gene3D" id="3.40.1260.10">
    <property type="entry name" value="DsrEFH-like"/>
    <property type="match status" value="1"/>
</dbReference>
<comment type="caution">
    <text evidence="2">The sequence shown here is derived from an EMBL/GenBank/DDBJ whole genome shotgun (WGS) entry which is preliminary data.</text>
</comment>
<keyword evidence="3" id="KW-1185">Reference proteome</keyword>
<keyword evidence="1" id="KW-0732">Signal</keyword>
<feature type="signal peptide" evidence="1">
    <location>
        <begin position="1"/>
        <end position="23"/>
    </location>
</feature>
<dbReference type="SUPFAM" id="SSF75169">
    <property type="entry name" value="DsrEFH-like"/>
    <property type="match status" value="1"/>
</dbReference>
<proteinExistence type="predicted"/>
<organism evidence="2 3">
    <name type="scientific">Joostella atrarenae</name>
    <dbReference type="NCBI Taxonomy" id="679257"/>
    <lineage>
        <taxon>Bacteria</taxon>
        <taxon>Pseudomonadati</taxon>
        <taxon>Bacteroidota</taxon>
        <taxon>Flavobacteriia</taxon>
        <taxon>Flavobacteriales</taxon>
        <taxon>Flavobacteriaceae</taxon>
        <taxon>Joostella</taxon>
    </lineage>
</organism>
<gene>
    <name evidence="2" type="ORF">JM658_05075</name>
</gene>
<protein>
    <submittedName>
        <fullName evidence="2">Sulfur reduction protein DsrE</fullName>
    </submittedName>
</protein>
<accession>A0ABS9J1E7</accession>
<evidence type="ECO:0000313" key="3">
    <source>
        <dbReference type="Proteomes" id="UP000829517"/>
    </source>
</evidence>
<feature type="chain" id="PRO_5046152116" evidence="1">
    <location>
        <begin position="24"/>
        <end position="141"/>
    </location>
</feature>
<dbReference type="EMBL" id="JAETXX010000002">
    <property type="protein sequence ID" value="MCF8714195.1"/>
    <property type="molecule type" value="Genomic_DNA"/>
</dbReference>
<dbReference type="Proteomes" id="UP000829517">
    <property type="component" value="Unassembled WGS sequence"/>
</dbReference>
<evidence type="ECO:0000313" key="2">
    <source>
        <dbReference type="EMBL" id="MCF8714195.1"/>
    </source>
</evidence>
<sequence length="141" mass="15960">MKRMVKFLGLIIMLAFVGNVVNAQEGQKDDFNNYFVLTRKLEQLKPIALAAKELKIEDGSDYGEFHVVICGKVVEQLVDKELMKSYLDLLSENGVHVFACGFSLKKFNLKERKLVKGIDVVENGILYAFQVQKKGFLNVSL</sequence>
<evidence type="ECO:0000256" key="1">
    <source>
        <dbReference type="SAM" id="SignalP"/>
    </source>
</evidence>
<name>A0ABS9J1E7_9FLAO</name>
<dbReference type="InterPro" id="IPR027396">
    <property type="entry name" value="DsrEFH-like"/>
</dbReference>
<reference evidence="2 3" key="1">
    <citation type="submission" date="2021-01" db="EMBL/GenBank/DDBJ databases">
        <title>Genome sequencing of Joostella atrarenae M1-2 (= KCTC 23194).</title>
        <authorList>
            <person name="Zakaria M.R."/>
            <person name="Lam M.Q."/>
            <person name="Chong C.S."/>
        </authorList>
    </citation>
    <scope>NUCLEOTIDE SEQUENCE [LARGE SCALE GENOMIC DNA]</scope>
    <source>
        <strain evidence="2 3">M1-2</strain>
    </source>
</reference>